<dbReference type="InterPro" id="IPR015797">
    <property type="entry name" value="NUDIX_hydrolase-like_dom_sf"/>
</dbReference>
<gene>
    <name evidence="4" type="ORF">SAMN05421643_12316</name>
</gene>
<sequence>MNKVCPVILRKNNHVLEVLLFKHPTAGIQLVKGTIEKSEQIFHAAIRELYEESGIVVEQQQCYDWGAHQISNQTWHFVFCDTSSQDLENQWCYDTLDDYGHCFEFFWENINTYHILALHSKYVQALDLIRQKMNLYLR</sequence>
<accession>A0A1H3M3H3</accession>
<dbReference type="InterPro" id="IPR020084">
    <property type="entry name" value="NUDIX_hydrolase_CS"/>
</dbReference>
<dbReference type="Pfam" id="PF00293">
    <property type="entry name" value="NUDIX"/>
    <property type="match status" value="1"/>
</dbReference>
<keyword evidence="5" id="KW-1185">Reference proteome</keyword>
<name>A0A1H3M3H3_9GAMM</name>
<protein>
    <submittedName>
        <fullName evidence="4">NUDIX domain-containing protein</fullName>
    </submittedName>
</protein>
<feature type="domain" description="Nudix hydrolase" evidence="3">
    <location>
        <begin position="1"/>
        <end position="130"/>
    </location>
</feature>
<dbReference type="PROSITE" id="PS51462">
    <property type="entry name" value="NUDIX"/>
    <property type="match status" value="1"/>
</dbReference>
<dbReference type="Gene3D" id="3.90.79.10">
    <property type="entry name" value="Nucleoside Triphosphate Pyrophosphohydrolase"/>
    <property type="match status" value="1"/>
</dbReference>
<dbReference type="GO" id="GO:0016787">
    <property type="term" value="F:hydrolase activity"/>
    <property type="evidence" value="ECO:0007669"/>
    <property type="project" value="UniProtKB-KW"/>
</dbReference>
<dbReference type="STRING" id="595670.SAMN05421643_12316"/>
<keyword evidence="2" id="KW-0378">Hydrolase</keyword>
<evidence type="ECO:0000313" key="5">
    <source>
        <dbReference type="Proteomes" id="UP000199035"/>
    </source>
</evidence>
<evidence type="ECO:0000259" key="3">
    <source>
        <dbReference type="PROSITE" id="PS51462"/>
    </source>
</evidence>
<dbReference type="Proteomes" id="UP000199035">
    <property type="component" value="Unassembled WGS sequence"/>
</dbReference>
<proteinExistence type="predicted"/>
<dbReference type="AlphaFoldDB" id="A0A1H3M3H3"/>
<evidence type="ECO:0000256" key="1">
    <source>
        <dbReference type="ARBA" id="ARBA00001946"/>
    </source>
</evidence>
<dbReference type="EMBL" id="FNPK01000023">
    <property type="protein sequence ID" value="SDY71292.1"/>
    <property type="molecule type" value="Genomic_DNA"/>
</dbReference>
<evidence type="ECO:0000256" key="2">
    <source>
        <dbReference type="ARBA" id="ARBA00022801"/>
    </source>
</evidence>
<dbReference type="InterPro" id="IPR000086">
    <property type="entry name" value="NUDIX_hydrolase_dom"/>
</dbReference>
<dbReference type="SUPFAM" id="SSF55811">
    <property type="entry name" value="Nudix"/>
    <property type="match status" value="1"/>
</dbReference>
<dbReference type="RefSeq" id="WP_167356339.1">
    <property type="nucleotide sequence ID" value="NZ_FNPK01000023.1"/>
</dbReference>
<dbReference type="PROSITE" id="PS00893">
    <property type="entry name" value="NUDIX_BOX"/>
    <property type="match status" value="1"/>
</dbReference>
<organism evidence="4 5">
    <name type="scientific">Acinetobacter kyonggiensis</name>
    <dbReference type="NCBI Taxonomy" id="595670"/>
    <lineage>
        <taxon>Bacteria</taxon>
        <taxon>Pseudomonadati</taxon>
        <taxon>Pseudomonadota</taxon>
        <taxon>Gammaproteobacteria</taxon>
        <taxon>Moraxellales</taxon>
        <taxon>Moraxellaceae</taxon>
        <taxon>Acinetobacter</taxon>
    </lineage>
</organism>
<comment type="cofactor">
    <cofactor evidence="1">
        <name>Mg(2+)</name>
        <dbReference type="ChEBI" id="CHEBI:18420"/>
    </cofactor>
</comment>
<evidence type="ECO:0000313" key="4">
    <source>
        <dbReference type="EMBL" id="SDY71292.1"/>
    </source>
</evidence>
<reference evidence="5" key="1">
    <citation type="submission" date="2016-10" db="EMBL/GenBank/DDBJ databases">
        <authorList>
            <person name="Varghese N."/>
            <person name="Submissions S."/>
        </authorList>
    </citation>
    <scope>NUCLEOTIDE SEQUENCE [LARGE SCALE GENOMIC DNA]</scope>
    <source>
        <strain evidence="5">ANC 5109</strain>
    </source>
</reference>